<dbReference type="Proteomes" id="UP000254925">
    <property type="component" value="Unassembled WGS sequence"/>
</dbReference>
<dbReference type="EMBL" id="QQBB01000015">
    <property type="protein sequence ID" value="RDI52417.1"/>
    <property type="molecule type" value="Genomic_DNA"/>
</dbReference>
<feature type="region of interest" description="Disordered" evidence="1">
    <location>
        <begin position="1"/>
        <end position="20"/>
    </location>
</feature>
<dbReference type="AlphaFoldDB" id="A0A370H923"/>
<evidence type="ECO:0000313" key="3">
    <source>
        <dbReference type="EMBL" id="RDI52417.1"/>
    </source>
</evidence>
<protein>
    <recommendedName>
        <fullName evidence="2">YdhG-like domain-containing protein</fullName>
    </recommendedName>
</protein>
<reference evidence="3 4" key="1">
    <citation type="submission" date="2018-07" db="EMBL/GenBank/DDBJ databases">
        <title>Genomic Encyclopedia of Type Strains, Phase IV (KMG-IV): sequencing the most valuable type-strain genomes for metagenomic binning, comparative biology and taxonomic classification.</title>
        <authorList>
            <person name="Goeker M."/>
        </authorList>
    </citation>
    <scope>NUCLEOTIDE SEQUENCE [LARGE SCALE GENOMIC DNA]</scope>
    <source>
        <strain evidence="3 4">DSM 14364</strain>
    </source>
</reference>
<dbReference type="Pfam" id="PF08818">
    <property type="entry name" value="DUF1801"/>
    <property type="match status" value="1"/>
</dbReference>
<dbReference type="OrthoDB" id="9811812at2"/>
<dbReference type="Gene3D" id="3.90.1150.200">
    <property type="match status" value="1"/>
</dbReference>
<evidence type="ECO:0000256" key="1">
    <source>
        <dbReference type="SAM" id="MobiDB-lite"/>
    </source>
</evidence>
<proteinExistence type="predicted"/>
<dbReference type="RefSeq" id="WP_114772932.1">
    <property type="nucleotide sequence ID" value="NZ_QQBB01000015.1"/>
</dbReference>
<name>A0A370H923_9HYPH</name>
<accession>A0A370H923</accession>
<organism evidence="3 4">
    <name type="scientific">Microvirga subterranea</name>
    <dbReference type="NCBI Taxonomy" id="186651"/>
    <lineage>
        <taxon>Bacteria</taxon>
        <taxon>Pseudomonadati</taxon>
        <taxon>Pseudomonadota</taxon>
        <taxon>Alphaproteobacteria</taxon>
        <taxon>Hyphomicrobiales</taxon>
        <taxon>Methylobacteriaceae</taxon>
        <taxon>Microvirga</taxon>
    </lineage>
</organism>
<evidence type="ECO:0000259" key="2">
    <source>
        <dbReference type="Pfam" id="PF08818"/>
    </source>
</evidence>
<comment type="caution">
    <text evidence="3">The sequence shown here is derived from an EMBL/GenBank/DDBJ whole genome shotgun (WGS) entry which is preliminary data.</text>
</comment>
<dbReference type="InterPro" id="IPR014922">
    <property type="entry name" value="YdhG-like"/>
</dbReference>
<keyword evidence="4" id="KW-1185">Reference proteome</keyword>
<evidence type="ECO:0000313" key="4">
    <source>
        <dbReference type="Proteomes" id="UP000254925"/>
    </source>
</evidence>
<dbReference type="SUPFAM" id="SSF159888">
    <property type="entry name" value="YdhG-like"/>
    <property type="match status" value="1"/>
</dbReference>
<sequence length="151" mass="16102">MTKATAMPKEKSGPEEAQGDVSAARAIDARIAELGDWRGETLARVRAIIRRAVPEVVETVKWRGVPVWEHAGIICTGETYKAVVKLTFAKGAALEDPSGLFNASLEGNVRRAIDIREGEAIDDEALTALVRTAAALNASAAKRPKRAAARA</sequence>
<feature type="domain" description="YdhG-like" evidence="2">
    <location>
        <begin position="38"/>
        <end position="133"/>
    </location>
</feature>
<gene>
    <name evidence="3" type="ORF">DES45_11542</name>
</gene>